<sequence>MAHGLWRFNMTMPRFQSLIAFAAGVLRLVAAQAEPPITTDNGVAAHTFDISQVTLNDGRLHENQNRTLTYLKFVEPERMLYVFRANHNISTNGAAANGGWDDPTFPFRSHVQGHLLSAWSQCYSTLKDIECRDRAVSFVAELLKCQENNDAAGYNSGYLSGFPEADFDALEARTLSNGNVPYYVIHKTMQGLLDVWRNIGDSTAETVLLALAGWVDARTSKLTAAQMQALLETEFGGMNDVLTDIYRQTGDDKWITVAQRFDHAAVFDPLAADQDKLNGLHANTQVPKWIGATREFKATGTSRYLDIAKNAWDFTVNQHTYAIGGNSQAEHFHASNEIAEWLTDDTCEHCNSVNMLKLTRELWTLNPSADYFDFYERALLNHVLGAQNQHDDHGGVTYFTPLIAGSHRGVGPAWGGGTWSTNYDSFWCCQGTGLEVNTKLMDSIYGYDDTSLYINLFTPSALDWSQKGISVSQDTTFPVSDTTTITINGEGTFDLKIRIPSWTSNATISVNSEQQTTDTTPSSYAIISRTWLSGDQVVVKLPMSLRLVPANDDTSLAAVAYGPTILSGDYGDLALSSAPTLDLNSLSRVSTSDLDFTGTANGTDVTLSPFYDAQGFNYVVYWAYSGELSST</sequence>
<evidence type="ECO:0000256" key="1">
    <source>
        <dbReference type="SAM" id="SignalP"/>
    </source>
</evidence>
<dbReference type="GeneID" id="70131106"/>
<evidence type="ECO:0000313" key="4">
    <source>
        <dbReference type="EMBL" id="KAH6658046.1"/>
    </source>
</evidence>
<proteinExistence type="predicted"/>
<dbReference type="PANTHER" id="PTHR31151:SF0">
    <property type="entry name" value="PROLINE-TRNA LIGASE (DUF1680)"/>
    <property type="match status" value="1"/>
</dbReference>
<dbReference type="RefSeq" id="XP_045962280.1">
    <property type="nucleotide sequence ID" value="XM_046102214.1"/>
</dbReference>
<dbReference type="Pfam" id="PF20736">
    <property type="entry name" value="Glyco_hydro127M"/>
    <property type="match status" value="1"/>
</dbReference>
<evidence type="ECO:0000313" key="5">
    <source>
        <dbReference type="Proteomes" id="UP000758603"/>
    </source>
</evidence>
<dbReference type="PANTHER" id="PTHR31151">
    <property type="entry name" value="PROLINE-TRNA LIGASE (DUF1680)"/>
    <property type="match status" value="1"/>
</dbReference>
<dbReference type="SUPFAM" id="SSF48208">
    <property type="entry name" value="Six-hairpin glycosidases"/>
    <property type="match status" value="1"/>
</dbReference>
<feature type="domain" description="Non-reducing end beta-L-arabinofuranosidase-like GH127 catalytic" evidence="2">
    <location>
        <begin position="52"/>
        <end position="440"/>
    </location>
</feature>
<evidence type="ECO:0000259" key="3">
    <source>
        <dbReference type="Pfam" id="PF20736"/>
    </source>
</evidence>
<dbReference type="Pfam" id="PF07944">
    <property type="entry name" value="Beta-AFase-like_GH127_cat"/>
    <property type="match status" value="1"/>
</dbReference>
<dbReference type="EMBL" id="JAGPXC010000002">
    <property type="protein sequence ID" value="KAH6658046.1"/>
    <property type="molecule type" value="Genomic_DNA"/>
</dbReference>
<feature type="signal peptide" evidence="1">
    <location>
        <begin position="1"/>
        <end position="33"/>
    </location>
</feature>
<evidence type="ECO:0000259" key="2">
    <source>
        <dbReference type="Pfam" id="PF07944"/>
    </source>
</evidence>
<dbReference type="AlphaFoldDB" id="A0A9P8UTI7"/>
<dbReference type="Proteomes" id="UP000758603">
    <property type="component" value="Unassembled WGS sequence"/>
</dbReference>
<dbReference type="InterPro" id="IPR008928">
    <property type="entry name" value="6-hairpin_glycosidase_sf"/>
</dbReference>
<protein>
    <recommendedName>
        <fullName evidence="6">Secreted protein</fullName>
    </recommendedName>
</protein>
<dbReference type="OrthoDB" id="5358475at2759"/>
<dbReference type="InterPro" id="IPR049046">
    <property type="entry name" value="Beta-AFase-like_GH127_middle"/>
</dbReference>
<feature type="domain" description="Non-reducing end beta-L-arabinofuranosidase-like GH127 middle" evidence="3">
    <location>
        <begin position="452"/>
        <end position="543"/>
    </location>
</feature>
<keyword evidence="1" id="KW-0732">Signal</keyword>
<keyword evidence="5" id="KW-1185">Reference proteome</keyword>
<organism evidence="4 5">
    <name type="scientific">Truncatella angustata</name>
    <dbReference type="NCBI Taxonomy" id="152316"/>
    <lineage>
        <taxon>Eukaryota</taxon>
        <taxon>Fungi</taxon>
        <taxon>Dikarya</taxon>
        <taxon>Ascomycota</taxon>
        <taxon>Pezizomycotina</taxon>
        <taxon>Sordariomycetes</taxon>
        <taxon>Xylariomycetidae</taxon>
        <taxon>Amphisphaeriales</taxon>
        <taxon>Sporocadaceae</taxon>
        <taxon>Truncatella</taxon>
    </lineage>
</organism>
<comment type="caution">
    <text evidence="4">The sequence shown here is derived from an EMBL/GenBank/DDBJ whole genome shotgun (WGS) entry which is preliminary data.</text>
</comment>
<reference evidence="4" key="1">
    <citation type="journal article" date="2021" name="Nat. Commun.">
        <title>Genetic determinants of endophytism in the Arabidopsis root mycobiome.</title>
        <authorList>
            <person name="Mesny F."/>
            <person name="Miyauchi S."/>
            <person name="Thiergart T."/>
            <person name="Pickel B."/>
            <person name="Atanasova L."/>
            <person name="Karlsson M."/>
            <person name="Huettel B."/>
            <person name="Barry K.W."/>
            <person name="Haridas S."/>
            <person name="Chen C."/>
            <person name="Bauer D."/>
            <person name="Andreopoulos W."/>
            <person name="Pangilinan J."/>
            <person name="LaButti K."/>
            <person name="Riley R."/>
            <person name="Lipzen A."/>
            <person name="Clum A."/>
            <person name="Drula E."/>
            <person name="Henrissat B."/>
            <person name="Kohler A."/>
            <person name="Grigoriev I.V."/>
            <person name="Martin F.M."/>
            <person name="Hacquard S."/>
        </authorList>
    </citation>
    <scope>NUCLEOTIDE SEQUENCE</scope>
    <source>
        <strain evidence="4">MPI-SDFR-AT-0073</strain>
    </source>
</reference>
<feature type="chain" id="PRO_5040274816" description="Secreted protein" evidence="1">
    <location>
        <begin position="34"/>
        <end position="631"/>
    </location>
</feature>
<dbReference type="InterPro" id="IPR012878">
    <property type="entry name" value="Beta-AFase-like_GH127_cat"/>
</dbReference>
<dbReference type="GO" id="GO:0005975">
    <property type="term" value="P:carbohydrate metabolic process"/>
    <property type="evidence" value="ECO:0007669"/>
    <property type="project" value="InterPro"/>
</dbReference>
<accession>A0A9P8UTI7</accession>
<evidence type="ECO:0008006" key="6">
    <source>
        <dbReference type="Google" id="ProtNLM"/>
    </source>
</evidence>
<gene>
    <name evidence="4" type="ORF">BKA67DRAFT_557029</name>
</gene>
<name>A0A9P8UTI7_9PEZI</name>